<dbReference type="EMBL" id="AFZD01000021">
    <property type="protein sequence ID" value="EHL09502.1"/>
    <property type="molecule type" value="Genomic_DNA"/>
</dbReference>
<protein>
    <submittedName>
        <fullName evidence="3">Uncharacterized protein</fullName>
    </submittedName>
</protein>
<accession>G9WWU9</accession>
<evidence type="ECO:0000256" key="2">
    <source>
        <dbReference type="SAM" id="Phobius"/>
    </source>
</evidence>
<dbReference type="AlphaFoldDB" id="G9WWU9"/>
<name>G9WWU9_9FIRM</name>
<feature type="transmembrane region" description="Helical" evidence="2">
    <location>
        <begin position="21"/>
        <end position="42"/>
    </location>
</feature>
<evidence type="ECO:0000313" key="3">
    <source>
        <dbReference type="EMBL" id="EHL09502.1"/>
    </source>
</evidence>
<proteinExistence type="predicted"/>
<organism evidence="3 4">
    <name type="scientific">Oribacterium asaccharolyticum ACB7</name>
    <dbReference type="NCBI Taxonomy" id="796944"/>
    <lineage>
        <taxon>Bacteria</taxon>
        <taxon>Bacillati</taxon>
        <taxon>Bacillota</taxon>
        <taxon>Clostridia</taxon>
        <taxon>Lachnospirales</taxon>
        <taxon>Lachnospiraceae</taxon>
        <taxon>Oribacterium</taxon>
    </lineage>
</organism>
<keyword evidence="2" id="KW-0812">Transmembrane</keyword>
<keyword evidence="2" id="KW-0472">Membrane</keyword>
<reference evidence="3 4" key="1">
    <citation type="submission" date="2011-08" db="EMBL/GenBank/DDBJ databases">
        <title>The Genome Sequence of Oribacterium sp. ACB7.</title>
        <authorList>
            <consortium name="The Broad Institute Genome Sequencing Platform"/>
            <person name="Earl A."/>
            <person name="Ward D."/>
            <person name="Feldgarden M."/>
            <person name="Gevers D."/>
            <person name="Sizova M."/>
            <person name="Hazen A."/>
            <person name="Epstein S."/>
            <person name="Young S.K."/>
            <person name="Zeng Q."/>
            <person name="Gargeya S."/>
            <person name="Fitzgerald M."/>
            <person name="Haas B."/>
            <person name="Abouelleil A."/>
            <person name="Alvarado L."/>
            <person name="Arachchi H.M."/>
            <person name="Berlin A."/>
            <person name="Brown A."/>
            <person name="Chapman S.B."/>
            <person name="Chen Z."/>
            <person name="Dunbar C."/>
            <person name="Freedman E."/>
            <person name="Gearin G."/>
            <person name="Gellesch M."/>
            <person name="Goldberg J."/>
            <person name="Griggs A."/>
            <person name="Gujja S."/>
            <person name="Heiman D."/>
            <person name="Howarth C."/>
            <person name="Larson L."/>
            <person name="Lui A."/>
            <person name="MacDonald P.J.P."/>
            <person name="Montmayeur A."/>
            <person name="Murphy C."/>
            <person name="Neiman D."/>
            <person name="Pearson M."/>
            <person name="Priest M."/>
            <person name="Roberts A."/>
            <person name="Saif S."/>
            <person name="Shea T."/>
            <person name="Shenoy N."/>
            <person name="Sisk P."/>
            <person name="Stolte C."/>
            <person name="Sykes S."/>
            <person name="Wortman J."/>
            <person name="Nusbaum C."/>
            <person name="Birren B."/>
        </authorList>
    </citation>
    <scope>NUCLEOTIDE SEQUENCE [LARGE SCALE GENOMIC DNA]</scope>
    <source>
        <strain evidence="3 4">ACB7</strain>
    </source>
</reference>
<keyword evidence="2" id="KW-1133">Transmembrane helix</keyword>
<evidence type="ECO:0000256" key="1">
    <source>
        <dbReference type="SAM" id="MobiDB-lite"/>
    </source>
</evidence>
<sequence length="168" mass="17960">MKDKRNKRNRVDEEANFIGDVVRLLFALSIAVVTVVAGFILFKNISGFSLPNLKETEASTEQTKDAVVITEAAKETKKESREETTEQTEESKETESTKESTTESETKKESSTAKENGVVGESPTAATKKAESTKAETSSGKAPSDHVAIGEAPNAADGDVVEEGPGVH</sequence>
<evidence type="ECO:0000313" key="4">
    <source>
        <dbReference type="Proteomes" id="UP000003527"/>
    </source>
</evidence>
<keyword evidence="4" id="KW-1185">Reference proteome</keyword>
<dbReference type="PATRIC" id="fig|796944.3.peg.2299"/>
<comment type="caution">
    <text evidence="3">The sequence shown here is derived from an EMBL/GenBank/DDBJ whole genome shotgun (WGS) entry which is preliminary data.</text>
</comment>
<dbReference type="HOGENOM" id="CLU_1466804_0_0_9"/>
<dbReference type="RefSeq" id="WP_009537301.1">
    <property type="nucleotide sequence ID" value="NZ_JH414505.1"/>
</dbReference>
<dbReference type="Proteomes" id="UP000003527">
    <property type="component" value="Unassembled WGS sequence"/>
</dbReference>
<feature type="compositionally biased region" description="Basic and acidic residues" evidence="1">
    <location>
        <begin position="72"/>
        <end position="112"/>
    </location>
</feature>
<gene>
    <name evidence="3" type="ORF">HMPREF9624_01543</name>
</gene>
<feature type="region of interest" description="Disordered" evidence="1">
    <location>
        <begin position="56"/>
        <end position="168"/>
    </location>
</feature>